<evidence type="ECO:0000313" key="2">
    <source>
        <dbReference type="Proteomes" id="UP000663844"/>
    </source>
</evidence>
<protein>
    <submittedName>
        <fullName evidence="1">Uncharacterized protein</fullName>
    </submittedName>
</protein>
<evidence type="ECO:0000313" key="1">
    <source>
        <dbReference type="EMBL" id="CAF4287433.1"/>
    </source>
</evidence>
<dbReference type="Proteomes" id="UP000663844">
    <property type="component" value="Unassembled WGS sequence"/>
</dbReference>
<gene>
    <name evidence="1" type="ORF">OXD698_LOCUS45401</name>
</gene>
<name>A0A820H3W3_9BILA</name>
<accession>A0A820H3W3</accession>
<organism evidence="1 2">
    <name type="scientific">Adineta steineri</name>
    <dbReference type="NCBI Taxonomy" id="433720"/>
    <lineage>
        <taxon>Eukaryota</taxon>
        <taxon>Metazoa</taxon>
        <taxon>Spiralia</taxon>
        <taxon>Gnathifera</taxon>
        <taxon>Rotifera</taxon>
        <taxon>Eurotatoria</taxon>
        <taxon>Bdelloidea</taxon>
        <taxon>Adinetida</taxon>
        <taxon>Adinetidae</taxon>
        <taxon>Adineta</taxon>
    </lineage>
</organism>
<proteinExistence type="predicted"/>
<dbReference type="AlphaFoldDB" id="A0A820H3W3"/>
<dbReference type="EMBL" id="CAJOAZ010014991">
    <property type="protein sequence ID" value="CAF4287433.1"/>
    <property type="molecule type" value="Genomic_DNA"/>
</dbReference>
<reference evidence="1" key="1">
    <citation type="submission" date="2021-02" db="EMBL/GenBank/DDBJ databases">
        <authorList>
            <person name="Nowell W R."/>
        </authorList>
    </citation>
    <scope>NUCLEOTIDE SEQUENCE</scope>
</reference>
<sequence length="169" mass="19463">MLNNSQEEDHNNNSQLRSNLQDEFYPLMLHTNSIASGLLFNYFYSYLNRQIGSTNNIVLTFTFQTLINHESFPSSIFVKLKTLIENTFLGNYPSTIESNDATLIESNLIEFKFESITNRVCDNNNETIVKFAAIGINDFGFSVETIYIYQNGFNLNSLTKIQLQDDIRQ</sequence>
<comment type="caution">
    <text evidence="1">The sequence shown here is derived from an EMBL/GenBank/DDBJ whole genome shotgun (WGS) entry which is preliminary data.</text>
</comment>